<feature type="transmembrane region" description="Helical" evidence="8">
    <location>
        <begin position="168"/>
        <end position="187"/>
    </location>
</feature>
<proteinExistence type="inferred from homology"/>
<dbReference type="EMBL" id="ACCL02000012">
    <property type="protein sequence ID" value="EET60180.1"/>
    <property type="molecule type" value="Genomic_DNA"/>
</dbReference>
<feature type="transmembrane region" description="Helical" evidence="8">
    <location>
        <begin position="97"/>
        <end position="118"/>
    </location>
</feature>
<dbReference type="Pfam" id="PF03062">
    <property type="entry name" value="MBOAT"/>
    <property type="match status" value="1"/>
</dbReference>
<evidence type="ECO:0000256" key="7">
    <source>
        <dbReference type="PIRNR" id="PIRNR016636"/>
    </source>
</evidence>
<feature type="transmembrane region" description="Helical" evidence="8">
    <location>
        <begin position="341"/>
        <end position="359"/>
    </location>
</feature>
<dbReference type="eggNOG" id="COG1696">
    <property type="taxonomic scope" value="Bacteria"/>
</dbReference>
<name>C6LGI0_9FIRM</name>
<reference evidence="9" key="1">
    <citation type="submission" date="2009-07" db="EMBL/GenBank/DDBJ databases">
        <authorList>
            <person name="Weinstock G."/>
            <person name="Sodergren E."/>
            <person name="Clifton S."/>
            <person name="Fulton L."/>
            <person name="Fulton B."/>
            <person name="Courtney L."/>
            <person name="Fronick C."/>
            <person name="Harrison M."/>
            <person name="Strong C."/>
            <person name="Farmer C."/>
            <person name="Delahaunty K."/>
            <person name="Markovic C."/>
            <person name="Hall O."/>
            <person name="Minx P."/>
            <person name="Tomlinson C."/>
            <person name="Mitreva M."/>
            <person name="Nelson J."/>
            <person name="Hou S."/>
            <person name="Wollam A."/>
            <person name="Pepin K.H."/>
            <person name="Johnson M."/>
            <person name="Bhonagiri V."/>
            <person name="Nash W.E."/>
            <person name="Warren W."/>
            <person name="Chinwalla A."/>
            <person name="Mardis E.R."/>
            <person name="Wilson R.K."/>
        </authorList>
    </citation>
    <scope>NUCLEOTIDE SEQUENCE [LARGE SCALE GENOMIC DNA]</scope>
    <source>
        <strain evidence="9">DSM 14469</strain>
    </source>
</reference>
<keyword evidence="3 7" id="KW-1003">Cell membrane</keyword>
<dbReference type="InterPro" id="IPR024194">
    <property type="entry name" value="Ac/AlaTfrase_AlgI/DltB"/>
</dbReference>
<comment type="similarity">
    <text evidence="2 7">Belongs to the membrane-bound acyltransferase family.</text>
</comment>
<dbReference type="GO" id="GO:0005886">
    <property type="term" value="C:plasma membrane"/>
    <property type="evidence" value="ECO:0007669"/>
    <property type="project" value="UniProtKB-SubCell"/>
</dbReference>
<evidence type="ECO:0000256" key="3">
    <source>
        <dbReference type="ARBA" id="ARBA00022475"/>
    </source>
</evidence>
<evidence type="ECO:0000256" key="6">
    <source>
        <dbReference type="ARBA" id="ARBA00023136"/>
    </source>
</evidence>
<dbReference type="STRING" id="168384.SAMN05660368_01001"/>
<keyword evidence="4 8" id="KW-0812">Transmembrane</keyword>
<keyword evidence="5 8" id="KW-1133">Transmembrane helix</keyword>
<dbReference type="InterPro" id="IPR004299">
    <property type="entry name" value="MBOAT_fam"/>
</dbReference>
<comment type="caution">
    <text evidence="9">The sequence shown here is derived from an EMBL/GenBank/DDBJ whole genome shotgun (WGS) entry which is preliminary data.</text>
</comment>
<feature type="transmembrane region" description="Helical" evidence="8">
    <location>
        <begin position="240"/>
        <end position="261"/>
    </location>
</feature>
<protein>
    <submittedName>
        <fullName evidence="9">MBOAT family protein</fullName>
    </submittedName>
</protein>
<dbReference type="PIRSF" id="PIRSF500217">
    <property type="entry name" value="AlgI"/>
    <property type="match status" value="1"/>
</dbReference>
<dbReference type="InterPro" id="IPR028362">
    <property type="entry name" value="AlgI"/>
</dbReference>
<evidence type="ECO:0000313" key="9">
    <source>
        <dbReference type="EMBL" id="EET60180.1"/>
    </source>
</evidence>
<sequence>MTVNSLFFLLFLGILYLVYYVVCPLKYRWIALLGASVIFYALACAASPVYLVLTSISIWAAGIGMERLEQECRQMIAGKKDSAAALKKQYKKKKKKILTIAVIFNLGILLILKYGGFFAGIGNTLLSFTGVHIPVPKFLIPLGISYYTLIAIGYLMDIYKGKIQAQKNYAKLLLFLAYFPQMTQGPMNRYKPMAAQLYEGHTFDYHNFSYGCQRMLWGFFKKMVVADNLRPVMQSIFDNYAQLSGITCFLGCIYMTVWMYADFSGYMDIVAGASELFGIHIEENFRRPFFAQSLAEYWRRWHITLSSWFRDYMFYPLAVSSPAAKFGKLGRKWFGTRVGKLFPSLFALVFVWTSTGLWHDASWRYILWGAANGVFIMGAMILEPYFTKAKEFLHIRQESRGWKLFCIIRTFLLVSLLKVFPGPADTASTLQFTKKIFTDIRMPAGWSEVLPGLSKENVLFLGCALLLMFAVDLLQEKQPVRDTLAKKPMLVRWFCYFAVLGVILAIGQFNVSMTGGFAYAQF</sequence>
<evidence type="ECO:0000256" key="8">
    <source>
        <dbReference type="SAM" id="Phobius"/>
    </source>
</evidence>
<dbReference type="AlphaFoldDB" id="C6LGI0"/>
<keyword evidence="7" id="KW-0808">Transferase</keyword>
<accession>C6LGI0</accession>
<evidence type="ECO:0000313" key="10">
    <source>
        <dbReference type="Proteomes" id="UP000005561"/>
    </source>
</evidence>
<dbReference type="GO" id="GO:0042121">
    <property type="term" value="P:alginic acid biosynthetic process"/>
    <property type="evidence" value="ECO:0007669"/>
    <property type="project" value="InterPro"/>
</dbReference>
<dbReference type="PANTHER" id="PTHR13285">
    <property type="entry name" value="ACYLTRANSFERASE"/>
    <property type="match status" value="1"/>
</dbReference>
<dbReference type="PIRSF" id="PIRSF016636">
    <property type="entry name" value="AlgI_DltB"/>
    <property type="match status" value="1"/>
</dbReference>
<feature type="transmembrane region" description="Helical" evidence="8">
    <location>
        <begin position="365"/>
        <end position="382"/>
    </location>
</feature>
<dbReference type="PANTHER" id="PTHR13285:SF18">
    <property type="entry name" value="PROTEIN-CYSTEINE N-PALMITOYLTRANSFERASE RASP"/>
    <property type="match status" value="1"/>
</dbReference>
<keyword evidence="10" id="KW-1185">Reference proteome</keyword>
<dbReference type="InterPro" id="IPR051085">
    <property type="entry name" value="MB_O-acyltransferase"/>
</dbReference>
<evidence type="ECO:0000256" key="2">
    <source>
        <dbReference type="ARBA" id="ARBA00010323"/>
    </source>
</evidence>
<organism evidence="9 10">
    <name type="scientific">Marvinbryantia formatexigens DSM 14469</name>
    <dbReference type="NCBI Taxonomy" id="478749"/>
    <lineage>
        <taxon>Bacteria</taxon>
        <taxon>Bacillati</taxon>
        <taxon>Bacillota</taxon>
        <taxon>Clostridia</taxon>
        <taxon>Lachnospirales</taxon>
        <taxon>Lachnospiraceae</taxon>
        <taxon>Marvinbryantia</taxon>
    </lineage>
</organism>
<feature type="transmembrane region" description="Helical" evidence="8">
    <location>
        <begin position="494"/>
        <end position="520"/>
    </location>
</feature>
<evidence type="ECO:0000256" key="5">
    <source>
        <dbReference type="ARBA" id="ARBA00022989"/>
    </source>
</evidence>
<evidence type="ECO:0000256" key="1">
    <source>
        <dbReference type="ARBA" id="ARBA00004651"/>
    </source>
</evidence>
<dbReference type="GO" id="GO:0016746">
    <property type="term" value="F:acyltransferase activity"/>
    <property type="evidence" value="ECO:0007669"/>
    <property type="project" value="UniProtKB-KW"/>
</dbReference>
<keyword evidence="7" id="KW-0012">Acyltransferase</keyword>
<dbReference type="RefSeq" id="WP_006862525.1">
    <property type="nucleotide sequence ID" value="NZ_ACCL02000012.1"/>
</dbReference>
<keyword evidence="6 7" id="KW-0472">Membrane</keyword>
<dbReference type="OrthoDB" id="9805788at2"/>
<comment type="subcellular location">
    <subcellularLocation>
        <location evidence="1">Cell membrane</location>
        <topology evidence="1">Multi-pass membrane protein</topology>
    </subcellularLocation>
</comment>
<evidence type="ECO:0000256" key="4">
    <source>
        <dbReference type="ARBA" id="ARBA00022692"/>
    </source>
</evidence>
<feature type="transmembrane region" description="Helical" evidence="8">
    <location>
        <begin position="138"/>
        <end position="156"/>
    </location>
</feature>
<dbReference type="Proteomes" id="UP000005561">
    <property type="component" value="Unassembled WGS sequence"/>
</dbReference>
<feature type="transmembrane region" description="Helical" evidence="8">
    <location>
        <begin position="6"/>
        <end position="22"/>
    </location>
</feature>
<gene>
    <name evidence="9" type="ORF">BRYFOR_07740</name>
</gene>